<organism evidence="1 2">
    <name type="scientific">Notoacmeibacter ruber</name>
    <dbReference type="NCBI Taxonomy" id="2670375"/>
    <lineage>
        <taxon>Bacteria</taxon>
        <taxon>Pseudomonadati</taxon>
        <taxon>Pseudomonadota</taxon>
        <taxon>Alphaproteobacteria</taxon>
        <taxon>Hyphomicrobiales</taxon>
        <taxon>Notoacmeibacteraceae</taxon>
        <taxon>Notoacmeibacter</taxon>
    </lineage>
</organism>
<dbReference type="AlphaFoldDB" id="A0A3L7JBU6"/>
<dbReference type="Proteomes" id="UP000281094">
    <property type="component" value="Unassembled WGS sequence"/>
</dbReference>
<keyword evidence="2" id="KW-1185">Reference proteome</keyword>
<evidence type="ECO:0000313" key="2">
    <source>
        <dbReference type="Proteomes" id="UP000281094"/>
    </source>
</evidence>
<sequence length="86" mass="9509">MVIIHTADSGFPLWQEFGIMAYGARTAGPSREALTLLLRYAALQSDCIDARFTISARSIAAMSGRASRHIFTLFEHRLSSKEALHV</sequence>
<accession>A0A3L7JBU6</accession>
<protein>
    <submittedName>
        <fullName evidence="1">Uncharacterized protein</fullName>
    </submittedName>
</protein>
<comment type="caution">
    <text evidence="1">The sequence shown here is derived from an EMBL/GenBank/DDBJ whole genome shotgun (WGS) entry which is preliminary data.</text>
</comment>
<dbReference type="EMBL" id="RCWN01000001">
    <property type="protein sequence ID" value="RLQ87899.1"/>
    <property type="molecule type" value="Genomic_DNA"/>
</dbReference>
<reference evidence="1 2" key="1">
    <citation type="submission" date="2018-10" db="EMBL/GenBank/DDBJ databases">
        <title>Notoacmeibacter sp. M2BS9Y-3-1, whole genome shotgun sequence.</title>
        <authorList>
            <person name="Tuo L."/>
        </authorList>
    </citation>
    <scope>NUCLEOTIDE SEQUENCE [LARGE SCALE GENOMIC DNA]</scope>
    <source>
        <strain evidence="1 2">M2BS9Y-3-1</strain>
    </source>
</reference>
<name>A0A3L7JBU6_9HYPH</name>
<gene>
    <name evidence="1" type="ORF">D8780_06460</name>
</gene>
<proteinExistence type="predicted"/>
<evidence type="ECO:0000313" key="1">
    <source>
        <dbReference type="EMBL" id="RLQ87899.1"/>
    </source>
</evidence>